<keyword evidence="2" id="KW-0378">Hydrolase</keyword>
<feature type="region of interest" description="Disordered" evidence="3">
    <location>
        <begin position="64"/>
        <end position="91"/>
    </location>
</feature>
<dbReference type="PANTHER" id="PTHR48153:SF3">
    <property type="entry name" value="INACTIVE UFM1-SPECIFIC PROTEASE 1"/>
    <property type="match status" value="1"/>
</dbReference>
<name>A0AA35T5S2_GEOBA</name>
<proteinExistence type="inferred from homology"/>
<dbReference type="Gene3D" id="3.90.70.130">
    <property type="match status" value="1"/>
</dbReference>
<accession>A0AA35T5S2</accession>
<dbReference type="InterPro" id="IPR012462">
    <property type="entry name" value="UFSP1/2_DUB_cat"/>
</dbReference>
<evidence type="ECO:0000256" key="2">
    <source>
        <dbReference type="ARBA" id="ARBA00022801"/>
    </source>
</evidence>
<feature type="domain" description="UFSP1/2/DUB catalytic" evidence="4">
    <location>
        <begin position="20"/>
        <end position="65"/>
    </location>
</feature>
<evidence type="ECO:0000256" key="3">
    <source>
        <dbReference type="SAM" id="MobiDB-lite"/>
    </source>
</evidence>
<feature type="domain" description="UFSP1/2/DUB catalytic" evidence="4">
    <location>
        <begin position="109"/>
        <end position="264"/>
    </location>
</feature>
<gene>
    <name evidence="5" type="ORF">GBAR_LOCUS23063</name>
</gene>
<evidence type="ECO:0000313" key="6">
    <source>
        <dbReference type="Proteomes" id="UP001174909"/>
    </source>
</evidence>
<dbReference type="GO" id="GO:0006508">
    <property type="term" value="P:proteolysis"/>
    <property type="evidence" value="ECO:0007669"/>
    <property type="project" value="UniProtKB-KW"/>
</dbReference>
<keyword evidence="5" id="KW-0645">Protease</keyword>
<sequence length="277" mass="29991">MDLQQLSKRASSGVKSGLAEVHLITCPCTYYHYLCDDIDDRGWGCGYRSLQCLCSWAVSQTNREEGESERGTATSENTREPATTDDRGHSGTVRETCVSVSSVPGVKVWRVPSLREIQETLVKIGDKPPGFVGSRDWIGSFEACLVLDHLFSVACKIVHVSSGAEVVNHVEMLAQHFDSVGSPVMIGGDVDGSSKTLAGVLVDLNEPSATRFLIADPHYTTGGNSSKGDTVSGTSCEDAVLLSDRGMRWHGLEIFQTASFYNFCLPQPLTTLQPTEP</sequence>
<evidence type="ECO:0000313" key="5">
    <source>
        <dbReference type="EMBL" id="CAI8041478.1"/>
    </source>
</evidence>
<dbReference type="Pfam" id="PF07910">
    <property type="entry name" value="Peptidase_C78"/>
    <property type="match status" value="2"/>
</dbReference>
<evidence type="ECO:0000259" key="4">
    <source>
        <dbReference type="Pfam" id="PF07910"/>
    </source>
</evidence>
<comment type="caution">
    <text evidence="5">The sequence shown here is derived from an EMBL/GenBank/DDBJ whole genome shotgun (WGS) entry which is preliminary data.</text>
</comment>
<dbReference type="PANTHER" id="PTHR48153">
    <property type="entry name" value="UFM1-SPECIFIC PROTEASE 2"/>
    <property type="match status" value="1"/>
</dbReference>
<protein>
    <submittedName>
        <fullName evidence="5">Probable Ufm1-specific protease</fullName>
    </submittedName>
</protein>
<feature type="compositionally biased region" description="Basic and acidic residues" evidence="3">
    <location>
        <begin position="77"/>
        <end position="89"/>
    </location>
</feature>
<dbReference type="Proteomes" id="UP001174909">
    <property type="component" value="Unassembled WGS sequence"/>
</dbReference>
<comment type="similarity">
    <text evidence="1">Belongs to the peptidase C78 family.</text>
</comment>
<keyword evidence="6" id="KW-1185">Reference proteome</keyword>
<dbReference type="AlphaFoldDB" id="A0AA35T5S2"/>
<dbReference type="EMBL" id="CASHTH010003191">
    <property type="protein sequence ID" value="CAI8041478.1"/>
    <property type="molecule type" value="Genomic_DNA"/>
</dbReference>
<reference evidence="5" key="1">
    <citation type="submission" date="2023-03" db="EMBL/GenBank/DDBJ databases">
        <authorList>
            <person name="Steffen K."/>
            <person name="Cardenas P."/>
        </authorList>
    </citation>
    <scope>NUCLEOTIDE SEQUENCE</scope>
</reference>
<dbReference type="GO" id="GO:0071567">
    <property type="term" value="F:deUFMylase activity"/>
    <property type="evidence" value="ECO:0007669"/>
    <property type="project" value="UniProtKB-ARBA"/>
</dbReference>
<organism evidence="5 6">
    <name type="scientific">Geodia barretti</name>
    <name type="common">Barrett's horny sponge</name>
    <dbReference type="NCBI Taxonomy" id="519541"/>
    <lineage>
        <taxon>Eukaryota</taxon>
        <taxon>Metazoa</taxon>
        <taxon>Porifera</taxon>
        <taxon>Demospongiae</taxon>
        <taxon>Heteroscleromorpha</taxon>
        <taxon>Tetractinellida</taxon>
        <taxon>Astrophorina</taxon>
        <taxon>Geodiidae</taxon>
        <taxon>Geodia</taxon>
    </lineage>
</organism>
<evidence type="ECO:0000256" key="1">
    <source>
        <dbReference type="ARBA" id="ARBA00008552"/>
    </source>
</evidence>